<dbReference type="PhylomeDB" id="A7TKL6"/>
<reference evidence="3 4" key="1">
    <citation type="journal article" date="2007" name="Proc. Natl. Acad. Sci. U.S.A.">
        <title>Independent sorting-out of thousands of duplicated gene pairs in two yeast species descended from a whole-genome duplication.</title>
        <authorList>
            <person name="Scannell D.R."/>
            <person name="Frank A.C."/>
            <person name="Conant G.C."/>
            <person name="Byrne K.P."/>
            <person name="Woolfit M."/>
            <person name="Wolfe K.H."/>
        </authorList>
    </citation>
    <scope>NUCLEOTIDE SEQUENCE [LARGE SCALE GENOMIC DNA]</scope>
    <source>
        <strain evidence="4">ATCC 22028 / DSM 70294 / BCRC 21397 / CBS 2163 / NBRC 10782 / NRRL Y-8283 / UCD 57-17</strain>
    </source>
</reference>
<protein>
    <submittedName>
        <fullName evidence="3">Uncharacterized protein</fullName>
    </submittedName>
</protein>
<feature type="chain" id="PRO_5002712955" evidence="2">
    <location>
        <begin position="22"/>
        <end position="162"/>
    </location>
</feature>
<keyword evidence="1" id="KW-0812">Transmembrane</keyword>
<dbReference type="Proteomes" id="UP000000267">
    <property type="component" value="Unassembled WGS sequence"/>
</dbReference>
<evidence type="ECO:0000256" key="1">
    <source>
        <dbReference type="SAM" id="Phobius"/>
    </source>
</evidence>
<dbReference type="AlphaFoldDB" id="A7TKL6"/>
<dbReference type="EMBL" id="DS480408">
    <property type="protein sequence ID" value="EDO17238.1"/>
    <property type="molecule type" value="Genomic_DNA"/>
</dbReference>
<keyword evidence="1" id="KW-1133">Transmembrane helix</keyword>
<dbReference type="HOGENOM" id="CLU_1670705_0_0_1"/>
<name>A7TKL6_VANPO</name>
<dbReference type="InParanoid" id="A7TKL6"/>
<evidence type="ECO:0000256" key="2">
    <source>
        <dbReference type="SAM" id="SignalP"/>
    </source>
</evidence>
<dbReference type="GeneID" id="5545442"/>
<organism evidence="4">
    <name type="scientific">Vanderwaltozyma polyspora (strain ATCC 22028 / DSM 70294 / BCRC 21397 / CBS 2163 / NBRC 10782 / NRRL Y-8283 / UCD 57-17)</name>
    <name type="common">Kluyveromyces polysporus</name>
    <dbReference type="NCBI Taxonomy" id="436907"/>
    <lineage>
        <taxon>Eukaryota</taxon>
        <taxon>Fungi</taxon>
        <taxon>Dikarya</taxon>
        <taxon>Ascomycota</taxon>
        <taxon>Saccharomycotina</taxon>
        <taxon>Saccharomycetes</taxon>
        <taxon>Saccharomycetales</taxon>
        <taxon>Saccharomycetaceae</taxon>
        <taxon>Vanderwaltozyma</taxon>
    </lineage>
</organism>
<feature type="signal peptide" evidence="2">
    <location>
        <begin position="1"/>
        <end position="21"/>
    </location>
</feature>
<evidence type="ECO:0000313" key="4">
    <source>
        <dbReference type="Proteomes" id="UP000000267"/>
    </source>
</evidence>
<keyword evidence="2" id="KW-0732">Signal</keyword>
<sequence length="162" mass="18081">MLAAYTTLFTLSILLFGLASSEYPRYDRTLPHLGSWVFQIVGNNKRWIGELELWGAFSLQATTTAISVWDVCIDCKHGNANAPGPCKDSIMGLIYSSLSTFFNLGYRIKGIDHGRVSVDDTELIDMAGNIVKRSRDTTVSSYDILVNAILALTVILDWYYLM</sequence>
<gene>
    <name evidence="3" type="ORF">Kpol_1035p52</name>
</gene>
<accession>A7TKL6</accession>
<dbReference type="RefSeq" id="XP_001645096.1">
    <property type="nucleotide sequence ID" value="XM_001645046.1"/>
</dbReference>
<dbReference type="KEGG" id="vpo:Kpol_1035p52"/>
<feature type="transmembrane region" description="Helical" evidence="1">
    <location>
        <begin position="142"/>
        <end position="161"/>
    </location>
</feature>
<keyword evidence="1" id="KW-0472">Membrane</keyword>
<proteinExistence type="predicted"/>
<evidence type="ECO:0000313" key="3">
    <source>
        <dbReference type="EMBL" id="EDO17238.1"/>
    </source>
</evidence>
<keyword evidence="4" id="KW-1185">Reference proteome</keyword>